<feature type="signal peptide" evidence="1">
    <location>
        <begin position="1"/>
        <end position="18"/>
    </location>
</feature>
<dbReference type="AlphaFoldDB" id="C6HCX3"/>
<dbReference type="STRING" id="544712.C6HCX3"/>
<organism evidence="2 3">
    <name type="scientific">Ajellomyces capsulatus (strain H143)</name>
    <name type="common">Darling's disease fungus</name>
    <name type="synonym">Histoplasma capsulatum</name>
    <dbReference type="NCBI Taxonomy" id="544712"/>
    <lineage>
        <taxon>Eukaryota</taxon>
        <taxon>Fungi</taxon>
        <taxon>Dikarya</taxon>
        <taxon>Ascomycota</taxon>
        <taxon>Pezizomycotina</taxon>
        <taxon>Eurotiomycetes</taxon>
        <taxon>Eurotiomycetidae</taxon>
        <taxon>Onygenales</taxon>
        <taxon>Ajellomycetaceae</taxon>
        <taxon>Histoplasma</taxon>
    </lineage>
</organism>
<keyword evidence="1" id="KW-0732">Signal</keyword>
<dbReference type="HOGENOM" id="CLU_573589_0_0_1"/>
<dbReference type="OrthoDB" id="2142213at2759"/>
<accession>C6HCX3</accession>
<evidence type="ECO:0000256" key="1">
    <source>
        <dbReference type="SAM" id="SignalP"/>
    </source>
</evidence>
<protein>
    <submittedName>
        <fullName evidence="2">Uncharacterized protein</fullName>
    </submittedName>
</protein>
<dbReference type="EMBL" id="GG692423">
    <property type="protein sequence ID" value="EER41407.1"/>
    <property type="molecule type" value="Genomic_DNA"/>
</dbReference>
<reference evidence="3" key="1">
    <citation type="submission" date="2009-05" db="EMBL/GenBank/DDBJ databases">
        <title>The genome sequence of Ajellomyces capsulatus strain H143.</title>
        <authorList>
            <person name="Champion M."/>
            <person name="Cuomo C.A."/>
            <person name="Ma L.-J."/>
            <person name="Henn M.R."/>
            <person name="Sil A."/>
            <person name="Goldman B."/>
            <person name="Young S.K."/>
            <person name="Kodira C.D."/>
            <person name="Zeng Q."/>
            <person name="Koehrsen M."/>
            <person name="Alvarado L."/>
            <person name="Berlin A.M."/>
            <person name="Borenstein D."/>
            <person name="Chen Z."/>
            <person name="Engels R."/>
            <person name="Freedman E."/>
            <person name="Gellesch M."/>
            <person name="Goldberg J."/>
            <person name="Griggs A."/>
            <person name="Gujja S."/>
            <person name="Heiman D.I."/>
            <person name="Hepburn T.A."/>
            <person name="Howarth C."/>
            <person name="Jen D."/>
            <person name="Larson L."/>
            <person name="Lewis B."/>
            <person name="Mehta T."/>
            <person name="Park D."/>
            <person name="Pearson M."/>
            <person name="Roberts A."/>
            <person name="Saif S."/>
            <person name="Shea T.D."/>
            <person name="Shenoy N."/>
            <person name="Sisk P."/>
            <person name="Stolte C."/>
            <person name="Sykes S."/>
            <person name="Walk T."/>
            <person name="White J."/>
            <person name="Yandava C."/>
            <person name="Klein B."/>
            <person name="McEwen J.G."/>
            <person name="Puccia R."/>
            <person name="Goldman G.H."/>
            <person name="Felipe M.S."/>
            <person name="Nino-Vega G."/>
            <person name="San-Blas G."/>
            <person name="Taylor J.W."/>
            <person name="Mendoza L."/>
            <person name="Galagan J.E."/>
            <person name="Nusbaum C."/>
            <person name="Birren B.W."/>
        </authorList>
    </citation>
    <scope>NUCLEOTIDE SEQUENCE [LARGE SCALE GENOMIC DNA]</scope>
    <source>
        <strain evidence="3">H143</strain>
    </source>
</reference>
<feature type="chain" id="PRO_5002966108" evidence="1">
    <location>
        <begin position="19"/>
        <end position="528"/>
    </location>
</feature>
<dbReference type="VEuPathDB" id="FungiDB:HCDG_04054"/>
<sequence>MGLVTVLSQLMLLGLASSQIVKDPLMERVRDLDGEFAAALPDPQKYTLKTWPAEDITRRGMPPDIAWGGSVNEPQSRFYCRDDFSIYNVTFPDCPEPWLVGHCAKAEMDREASMNLIARLPSGARAAISDLLVVALEKGLVLRHGQGNSALFGGVFRPADSLKMLATAMYHGYPGIPNDDFVKAVAADTCVGDKPAADNLKKDGSYRTAIESGLMIAAYLKIVKPPLDASCMRNQLNVLEPILNKLWDAKTGCPNKVAPKLIQHKSVLFRNGLGELGSDPIQGAKSTEVTKWDKSEGVPEYCWKMAEGKRDDGRVRCTADRLDVYNVTYSDCLDQDPWAICRCNDAQQSLDKMVEYFGRVPAGLRSRVRHLIAFEDNSPGGVRVGPWNIIAIYGDASDSVYMHESGHCTDRDFSQSEAFQKAKAADSCWPSEYSRSNDRELFAELGVAYLYDNSGKTLRERGYDASCLGNELKALGEYVGSEYKKGSKCFKREPNSKIIHPAEAQAGRIEATTMSEEFDGTVEIETFP</sequence>
<dbReference type="SUPFAM" id="SSF55486">
    <property type="entry name" value="Metalloproteases ('zincins'), catalytic domain"/>
    <property type="match status" value="1"/>
</dbReference>
<dbReference type="OMA" id="HESGHCT"/>
<name>C6HCX3_AJECH</name>
<gene>
    <name evidence="2" type="ORF">HCDG_04054</name>
</gene>
<dbReference type="Proteomes" id="UP000002624">
    <property type="component" value="Unassembled WGS sequence"/>
</dbReference>
<evidence type="ECO:0000313" key="3">
    <source>
        <dbReference type="Proteomes" id="UP000002624"/>
    </source>
</evidence>
<evidence type="ECO:0000313" key="2">
    <source>
        <dbReference type="EMBL" id="EER41407.1"/>
    </source>
</evidence>
<proteinExistence type="predicted"/>